<gene>
    <name evidence="2" type="ordered locus">ECH_0282</name>
</gene>
<sequence length="224" mass="25324">MGTGAIIGIIIAILLLILIALVLYVLFRTFLRPELYVRSNLFPTGVVTNVDPERDLRSFIMMDFERQTAANMVSIVRDMKFQISSIRCYRDILSSLIQEDQDTLQPEIMEQILELMYRAQTIDEQIQDRLSSIGQFTLDMANAEDIACVTCNYEALCNIGQEIEACIHSIFDIEVNRTTVAAYTMSIQLIMSEATRKLFVLVPIRDLGLPTDASHSQAASSMDR</sequence>
<dbReference type="KEGG" id="ech:ECH_0282"/>
<name>Q2GHI0_EHRCR</name>
<evidence type="ECO:0000256" key="1">
    <source>
        <dbReference type="SAM" id="Phobius"/>
    </source>
</evidence>
<evidence type="ECO:0000313" key="3">
    <source>
        <dbReference type="Proteomes" id="UP000008320"/>
    </source>
</evidence>
<proteinExistence type="predicted"/>
<dbReference type="RefSeq" id="WP_011452507.1">
    <property type="nucleotide sequence ID" value="NC_007799.1"/>
</dbReference>
<dbReference type="OrthoDB" id="10001814at2"/>
<dbReference type="HOGENOM" id="CLU_1150444_0_0_5"/>
<dbReference type="AlphaFoldDB" id="Q2GHI0"/>
<keyword evidence="3" id="KW-1185">Reference proteome</keyword>
<keyword evidence="1" id="KW-1133">Transmembrane helix</keyword>
<keyword evidence="1" id="KW-0812">Transmembrane</keyword>
<dbReference type="EMBL" id="CP000236">
    <property type="protein sequence ID" value="ABD44702.1"/>
    <property type="molecule type" value="Genomic_DNA"/>
</dbReference>
<accession>Q2GHI0</accession>
<keyword evidence="1" id="KW-0472">Membrane</keyword>
<feature type="transmembrane region" description="Helical" evidence="1">
    <location>
        <begin position="6"/>
        <end position="27"/>
    </location>
</feature>
<reference evidence="2 3" key="1">
    <citation type="journal article" date="2006" name="PLoS Genet.">
        <title>Comparative genomics of emerging human ehrlichiosis agents.</title>
        <authorList>
            <person name="Dunning Hotopp J.C."/>
            <person name="Lin M."/>
            <person name="Madupu R."/>
            <person name="Crabtree J."/>
            <person name="Angiuoli S.V."/>
            <person name="Eisen J.A."/>
            <person name="Seshadri R."/>
            <person name="Ren Q."/>
            <person name="Wu M."/>
            <person name="Utterback T.R."/>
            <person name="Smith S."/>
            <person name="Lewis M."/>
            <person name="Khouri H."/>
            <person name="Zhang C."/>
            <person name="Niu H."/>
            <person name="Lin Q."/>
            <person name="Ohashi N."/>
            <person name="Zhi N."/>
            <person name="Nelson W."/>
            <person name="Brinkac L.M."/>
            <person name="Dodson R.J."/>
            <person name="Rosovitz M.J."/>
            <person name="Sundaram J."/>
            <person name="Daugherty S.C."/>
            <person name="Davidsen T."/>
            <person name="Durkin A.S."/>
            <person name="Gwinn M."/>
            <person name="Haft D.H."/>
            <person name="Selengut J.D."/>
            <person name="Sullivan S.A."/>
            <person name="Zafar N."/>
            <person name="Zhou L."/>
            <person name="Benahmed F."/>
            <person name="Forberger H."/>
            <person name="Halpin R."/>
            <person name="Mulligan S."/>
            <person name="Robinson J."/>
            <person name="White O."/>
            <person name="Rikihisa Y."/>
            <person name="Tettelin H."/>
        </authorList>
    </citation>
    <scope>NUCLEOTIDE SEQUENCE [LARGE SCALE GENOMIC DNA]</scope>
    <source>
        <strain evidence="3">ATCC CRL-10679 / Arkansas</strain>
    </source>
</reference>
<dbReference type="Proteomes" id="UP000008320">
    <property type="component" value="Chromosome"/>
</dbReference>
<organism evidence="2 3">
    <name type="scientific">Ehrlichia chaffeensis (strain ATCC CRL-10679 / Arkansas)</name>
    <dbReference type="NCBI Taxonomy" id="205920"/>
    <lineage>
        <taxon>Bacteria</taxon>
        <taxon>Pseudomonadati</taxon>
        <taxon>Pseudomonadota</taxon>
        <taxon>Alphaproteobacteria</taxon>
        <taxon>Rickettsiales</taxon>
        <taxon>Anaplasmataceae</taxon>
        <taxon>Ehrlichia</taxon>
    </lineage>
</organism>
<protein>
    <submittedName>
        <fullName evidence="2">Uncharacterized protein</fullName>
    </submittedName>
</protein>
<evidence type="ECO:0000313" key="2">
    <source>
        <dbReference type="EMBL" id="ABD44702.1"/>
    </source>
</evidence>